<reference evidence="2" key="1">
    <citation type="journal article" date="2019" name="Int. J. Syst. Evol. Microbiol.">
        <title>The Global Catalogue of Microorganisms (GCM) 10K type strain sequencing project: providing services to taxonomists for standard genome sequencing and annotation.</title>
        <authorList>
            <consortium name="The Broad Institute Genomics Platform"/>
            <consortium name="The Broad Institute Genome Sequencing Center for Infectious Disease"/>
            <person name="Wu L."/>
            <person name="Ma J."/>
        </authorList>
    </citation>
    <scope>NUCLEOTIDE SEQUENCE [LARGE SCALE GENOMIC DNA]</scope>
    <source>
        <strain evidence="2">KCTC 42586</strain>
    </source>
</reference>
<name>A0ABW0CWV1_STRCD</name>
<organism evidence="1 2">
    <name type="scientific">Streptomyces coerulescens</name>
    <dbReference type="NCBI Taxonomy" id="29304"/>
    <lineage>
        <taxon>Bacteria</taxon>
        <taxon>Bacillati</taxon>
        <taxon>Actinomycetota</taxon>
        <taxon>Actinomycetes</taxon>
        <taxon>Kitasatosporales</taxon>
        <taxon>Streptomycetaceae</taxon>
        <taxon>Streptomyces</taxon>
    </lineage>
</organism>
<keyword evidence="2" id="KW-1185">Reference proteome</keyword>
<dbReference type="EMBL" id="JBHSKM010000049">
    <property type="protein sequence ID" value="MFC5220441.1"/>
    <property type="molecule type" value="Genomic_DNA"/>
</dbReference>
<proteinExistence type="predicted"/>
<comment type="caution">
    <text evidence="1">The sequence shown here is derived from an EMBL/GenBank/DDBJ whole genome shotgun (WGS) entry which is preliminary data.</text>
</comment>
<protein>
    <submittedName>
        <fullName evidence="1">Uncharacterized protein</fullName>
    </submittedName>
</protein>
<dbReference type="Proteomes" id="UP001596263">
    <property type="component" value="Unassembled WGS sequence"/>
</dbReference>
<dbReference type="RefSeq" id="WP_380865206.1">
    <property type="nucleotide sequence ID" value="NZ_JBHSKM010000049.1"/>
</dbReference>
<gene>
    <name evidence="1" type="ORF">ACFPQ9_42200</name>
</gene>
<evidence type="ECO:0000313" key="2">
    <source>
        <dbReference type="Proteomes" id="UP001596263"/>
    </source>
</evidence>
<evidence type="ECO:0000313" key="1">
    <source>
        <dbReference type="EMBL" id="MFC5220441.1"/>
    </source>
</evidence>
<sequence length="80" mass="9067">MKESIQPLDYHLGLIGMLERTSLEQIADHLQDRICCVWGSRRVELSLYAMRFTGKAVALGGAQQMWWTARRAVNAFLSGI</sequence>
<accession>A0ABW0CWV1</accession>